<dbReference type="Pfam" id="PF09312">
    <property type="entry name" value="SurA_N"/>
    <property type="match status" value="1"/>
</dbReference>
<keyword evidence="2" id="KW-1185">Reference proteome</keyword>
<dbReference type="InterPro" id="IPR050280">
    <property type="entry name" value="OMP_Chaperone_SurA"/>
</dbReference>
<organism evidence="1 2">
    <name type="scientific">Pannonibacter tanglangensis</name>
    <dbReference type="NCBI Taxonomy" id="2750084"/>
    <lineage>
        <taxon>Bacteria</taxon>
        <taxon>Pseudomonadati</taxon>
        <taxon>Pseudomonadota</taxon>
        <taxon>Alphaproteobacteria</taxon>
        <taxon>Hyphomicrobiales</taxon>
        <taxon>Stappiaceae</taxon>
        <taxon>Pannonibacter</taxon>
    </lineage>
</organism>
<dbReference type="RefSeq" id="WP_161676031.1">
    <property type="nucleotide sequence ID" value="NZ_JAABLP010000002.1"/>
</dbReference>
<reference evidence="2" key="1">
    <citation type="submission" date="2020-01" db="EMBL/GenBank/DDBJ databases">
        <authorList>
            <person name="Fang Y."/>
            <person name="Sun R."/>
            <person name="Nie L."/>
            <person name="He J."/>
            <person name="Hao L."/>
            <person name="Wang L."/>
            <person name="Su S."/>
            <person name="Lv E."/>
            <person name="Zhang Z."/>
            <person name="Xie R."/>
            <person name="Liu H."/>
        </authorList>
    </citation>
    <scope>NUCLEOTIDE SEQUENCE [LARGE SCALE GENOMIC DNA]</scope>
    <source>
        <strain evidence="2">XCT-53</strain>
    </source>
</reference>
<evidence type="ECO:0000313" key="2">
    <source>
        <dbReference type="Proteomes" id="UP000586722"/>
    </source>
</evidence>
<proteinExistence type="predicted"/>
<dbReference type="SUPFAM" id="SSF109998">
    <property type="entry name" value="Triger factor/SurA peptide-binding domain-like"/>
    <property type="match status" value="1"/>
</dbReference>
<evidence type="ECO:0000313" key="1">
    <source>
        <dbReference type="EMBL" id="NBN77734.1"/>
    </source>
</evidence>
<dbReference type="EMBL" id="JAABLQ010000001">
    <property type="protein sequence ID" value="NBN77734.1"/>
    <property type="molecule type" value="Genomic_DNA"/>
</dbReference>
<dbReference type="Proteomes" id="UP000586722">
    <property type="component" value="Unassembled WGS sequence"/>
</dbReference>
<accession>A0A7X5F1E3</accession>
<dbReference type="AlphaFoldDB" id="A0A7X5F1E3"/>
<dbReference type="InterPro" id="IPR027304">
    <property type="entry name" value="Trigger_fact/SurA_dom_sf"/>
</dbReference>
<sequence length="312" mass="34999">MKKSLLLACMAMILATVSAPRVEAQSSIKVIVADQAITSYDIQQRARLISLTQRKSSGAATREAQEELIDDVLKLREARRMGVSVSKSEVDAAFASIAQRVNLTPQNLANALRQAGVNPETLRNRLKAEIAFSQLVRQRFRAEVQISETDIVNALRKARADENNKDKPADVSVEYELQQVIFVVPAKAKPNFKVQRKREAETLRKTFTSCEQGVPQARSLSEVVVKSIGFRLETELPADMKDVIAKTEVGRLTPPLDAERGIQMIAVCKKREIKSDISARTQIEDDLRQKEGEQLTRRYVQELRRAAVIVYK</sequence>
<dbReference type="InterPro" id="IPR015391">
    <property type="entry name" value="SurA_N"/>
</dbReference>
<dbReference type="GO" id="GO:0003755">
    <property type="term" value="F:peptidyl-prolyl cis-trans isomerase activity"/>
    <property type="evidence" value="ECO:0007669"/>
    <property type="project" value="UniProtKB-KW"/>
</dbReference>
<keyword evidence="1" id="KW-0413">Isomerase</keyword>
<comment type="caution">
    <text evidence="1">The sequence shown here is derived from an EMBL/GenBank/DDBJ whole genome shotgun (WGS) entry which is preliminary data.</text>
</comment>
<gene>
    <name evidence="1" type="ORF">GWI72_05565</name>
</gene>
<dbReference type="Gene3D" id="1.10.4030.10">
    <property type="entry name" value="Porin chaperone SurA, peptide-binding domain"/>
    <property type="match status" value="1"/>
</dbReference>
<dbReference type="PANTHER" id="PTHR47637">
    <property type="entry name" value="CHAPERONE SURA"/>
    <property type="match status" value="1"/>
</dbReference>
<protein>
    <submittedName>
        <fullName evidence="1">Peptidylprolyl isomerase</fullName>
    </submittedName>
</protein>
<name>A0A7X5F1E3_9HYPH</name>
<dbReference type="PANTHER" id="PTHR47637:SF1">
    <property type="entry name" value="CHAPERONE SURA"/>
    <property type="match status" value="1"/>
</dbReference>